<reference evidence="2 3" key="1">
    <citation type="submission" date="2023-07" db="EMBL/GenBank/DDBJ databases">
        <title>The novel representative of Negativicutes class, Anaeroselena agilis gen. nov. sp. nov.</title>
        <authorList>
            <person name="Prokofeva M.I."/>
            <person name="Elcheninov A.G."/>
            <person name="Klyukina A."/>
            <person name="Kublanov I.V."/>
            <person name="Frolov E.N."/>
            <person name="Podosokorskaya O.A."/>
        </authorList>
    </citation>
    <scope>NUCLEOTIDE SEQUENCE [LARGE SCALE GENOMIC DNA]</scope>
    <source>
        <strain evidence="2 3">4137-cl</strain>
    </source>
</reference>
<accession>A0ABU3P4I6</accession>
<keyword evidence="1" id="KW-0472">Membrane</keyword>
<keyword evidence="1" id="KW-0812">Transmembrane</keyword>
<evidence type="ECO:0000313" key="2">
    <source>
        <dbReference type="EMBL" id="MDT8903926.1"/>
    </source>
</evidence>
<feature type="transmembrane region" description="Helical" evidence="1">
    <location>
        <begin position="7"/>
        <end position="27"/>
    </location>
</feature>
<dbReference type="Proteomes" id="UP001254848">
    <property type="component" value="Unassembled WGS sequence"/>
</dbReference>
<sequence length="62" mass="7253">MTVNRKYFRIFLVFLILFGAYQIYEILTIKQPVISKNMIIAFALLIAIIVGSAVWFLRNTKK</sequence>
<evidence type="ECO:0000256" key="1">
    <source>
        <dbReference type="SAM" id="Phobius"/>
    </source>
</evidence>
<keyword evidence="3" id="KW-1185">Reference proteome</keyword>
<dbReference type="RefSeq" id="WP_413782366.1">
    <property type="nucleotide sequence ID" value="NZ_JAUOZS010000001.1"/>
</dbReference>
<feature type="transmembrane region" description="Helical" evidence="1">
    <location>
        <begin position="39"/>
        <end position="57"/>
    </location>
</feature>
<protein>
    <submittedName>
        <fullName evidence="2">Uncharacterized protein</fullName>
    </submittedName>
</protein>
<evidence type="ECO:0000313" key="3">
    <source>
        <dbReference type="Proteomes" id="UP001254848"/>
    </source>
</evidence>
<dbReference type="EMBL" id="JAUOZS010000001">
    <property type="protein sequence ID" value="MDT8903926.1"/>
    <property type="molecule type" value="Genomic_DNA"/>
</dbReference>
<keyword evidence="1" id="KW-1133">Transmembrane helix</keyword>
<name>A0ABU3P4I6_9FIRM</name>
<proteinExistence type="predicted"/>
<gene>
    <name evidence="2" type="ORF">Q4T40_22060</name>
</gene>
<comment type="caution">
    <text evidence="2">The sequence shown here is derived from an EMBL/GenBank/DDBJ whole genome shotgun (WGS) entry which is preliminary data.</text>
</comment>
<organism evidence="2 3">
    <name type="scientific">Anaeroselena agilis</name>
    <dbReference type="NCBI Taxonomy" id="3063788"/>
    <lineage>
        <taxon>Bacteria</taxon>
        <taxon>Bacillati</taxon>
        <taxon>Bacillota</taxon>
        <taxon>Negativicutes</taxon>
        <taxon>Acetonemataceae</taxon>
        <taxon>Anaeroselena</taxon>
    </lineage>
</organism>